<dbReference type="EMBL" id="HACG01009001">
    <property type="protein sequence ID" value="CEK55866.1"/>
    <property type="molecule type" value="Transcribed_RNA"/>
</dbReference>
<keyword evidence="1" id="KW-0472">Membrane</keyword>
<proteinExistence type="predicted"/>
<gene>
    <name evidence="2" type="primary">ORF26227</name>
</gene>
<sequence length="168" mass="19536">MGFLRLLRVRVLVVLFVLIEGLVFISLLHVWQNVDDHQLTTNVGTSYTSSGHKQNFSRTTNFGSRENYSTPDVNNFVRIFQLKHNSINSMYQLKSEEGYDSFLKRLSLKRKKGMMLVKATNTTVNNSAERFHRGINQYYLYDPNDEQLIQDLLRDLYTLPIISAELPD</sequence>
<feature type="transmembrane region" description="Helical" evidence="1">
    <location>
        <begin position="12"/>
        <end position="31"/>
    </location>
</feature>
<keyword evidence="1" id="KW-1133">Transmembrane helix</keyword>
<organism evidence="2">
    <name type="scientific">Arion vulgaris</name>
    <dbReference type="NCBI Taxonomy" id="1028688"/>
    <lineage>
        <taxon>Eukaryota</taxon>
        <taxon>Metazoa</taxon>
        <taxon>Spiralia</taxon>
        <taxon>Lophotrochozoa</taxon>
        <taxon>Mollusca</taxon>
        <taxon>Gastropoda</taxon>
        <taxon>Heterobranchia</taxon>
        <taxon>Euthyneura</taxon>
        <taxon>Panpulmonata</taxon>
        <taxon>Eupulmonata</taxon>
        <taxon>Stylommatophora</taxon>
        <taxon>Helicina</taxon>
        <taxon>Arionoidea</taxon>
        <taxon>Arionidae</taxon>
        <taxon>Arion</taxon>
    </lineage>
</organism>
<reference evidence="2" key="1">
    <citation type="submission" date="2014-12" db="EMBL/GenBank/DDBJ databases">
        <title>Insight into the proteome of Arion vulgaris.</title>
        <authorList>
            <person name="Aradska J."/>
            <person name="Bulat T."/>
            <person name="Smidak R."/>
            <person name="Sarate P."/>
            <person name="Gangsoo J."/>
            <person name="Sialana F."/>
            <person name="Bilban M."/>
            <person name="Lubec G."/>
        </authorList>
    </citation>
    <scope>NUCLEOTIDE SEQUENCE</scope>
    <source>
        <tissue evidence="2">Skin</tissue>
    </source>
</reference>
<dbReference type="AlphaFoldDB" id="A0A0B6YJ93"/>
<accession>A0A0B6YJ93</accession>
<keyword evidence="1" id="KW-0812">Transmembrane</keyword>
<name>A0A0B6YJ93_9EUPU</name>
<evidence type="ECO:0000256" key="1">
    <source>
        <dbReference type="SAM" id="Phobius"/>
    </source>
</evidence>
<protein>
    <submittedName>
        <fullName evidence="2">Uncharacterized protein</fullName>
    </submittedName>
</protein>
<feature type="non-terminal residue" evidence="2">
    <location>
        <position position="168"/>
    </location>
</feature>
<evidence type="ECO:0000313" key="2">
    <source>
        <dbReference type="EMBL" id="CEK55866.1"/>
    </source>
</evidence>